<dbReference type="InterPro" id="IPR000465">
    <property type="entry name" value="XPA/RAD14"/>
</dbReference>
<dbReference type="PROSITE" id="PS00752">
    <property type="entry name" value="XPA_1"/>
    <property type="match status" value="1"/>
</dbReference>
<keyword evidence="6" id="KW-0862">Zinc</keyword>
<reference evidence="13 14" key="1">
    <citation type="submission" date="2025-05" db="UniProtKB">
        <authorList>
            <consortium name="RefSeq"/>
        </authorList>
    </citation>
    <scope>IDENTIFICATION</scope>
</reference>
<dbReference type="NCBIfam" id="TIGR00598">
    <property type="entry name" value="rad14"/>
    <property type="match status" value="1"/>
</dbReference>
<evidence type="ECO:0000313" key="13">
    <source>
        <dbReference type="RefSeq" id="XP_005101114.1"/>
    </source>
</evidence>
<dbReference type="SUPFAM" id="SSF46955">
    <property type="entry name" value="Putative DNA-binding domain"/>
    <property type="match status" value="1"/>
</dbReference>
<dbReference type="Gene3D" id="3.90.530.10">
    <property type="entry name" value="XPA C-terminal domain"/>
    <property type="match status" value="1"/>
</dbReference>
<dbReference type="PANTHER" id="PTHR10142:SF0">
    <property type="entry name" value="DNA REPAIR PROTEIN COMPLEMENTING XP-A CELLS"/>
    <property type="match status" value="1"/>
</dbReference>
<feature type="region of interest" description="Disordered" evidence="10">
    <location>
        <begin position="1"/>
        <end position="48"/>
    </location>
</feature>
<keyword evidence="7" id="KW-0238">DNA-binding</keyword>
<feature type="compositionally biased region" description="Basic and acidic residues" evidence="10">
    <location>
        <begin position="37"/>
        <end position="48"/>
    </location>
</feature>
<keyword evidence="5" id="KW-0863">Zinc-finger</keyword>
<dbReference type="SUPFAM" id="SSF57716">
    <property type="entry name" value="Glucocorticoid receptor-like (DNA-binding domain)"/>
    <property type="match status" value="1"/>
</dbReference>
<evidence type="ECO:0000256" key="10">
    <source>
        <dbReference type="SAM" id="MobiDB-lite"/>
    </source>
</evidence>
<evidence type="ECO:0000256" key="6">
    <source>
        <dbReference type="ARBA" id="ARBA00022833"/>
    </source>
</evidence>
<comment type="subcellular location">
    <subcellularLocation>
        <location evidence="1">Nucleus</location>
    </subcellularLocation>
</comment>
<dbReference type="Pfam" id="PF05181">
    <property type="entry name" value="XPA_C"/>
    <property type="match status" value="1"/>
</dbReference>
<evidence type="ECO:0000256" key="1">
    <source>
        <dbReference type="ARBA" id="ARBA00004123"/>
    </source>
</evidence>
<evidence type="ECO:0000256" key="8">
    <source>
        <dbReference type="ARBA" id="ARBA00023204"/>
    </source>
</evidence>
<dbReference type="RefSeq" id="XP_005101114.1">
    <property type="nucleotide sequence ID" value="XM_005101057.2"/>
</dbReference>
<evidence type="ECO:0000256" key="5">
    <source>
        <dbReference type="ARBA" id="ARBA00022771"/>
    </source>
</evidence>
<dbReference type="GeneID" id="101856031"/>
<evidence type="ECO:0000313" key="12">
    <source>
        <dbReference type="Proteomes" id="UP000694888"/>
    </source>
</evidence>
<organism evidence="12 13">
    <name type="scientific">Aplysia californica</name>
    <name type="common">California sea hare</name>
    <dbReference type="NCBI Taxonomy" id="6500"/>
    <lineage>
        <taxon>Eukaryota</taxon>
        <taxon>Metazoa</taxon>
        <taxon>Spiralia</taxon>
        <taxon>Lophotrochozoa</taxon>
        <taxon>Mollusca</taxon>
        <taxon>Gastropoda</taxon>
        <taxon>Heterobranchia</taxon>
        <taxon>Euthyneura</taxon>
        <taxon>Tectipleura</taxon>
        <taxon>Aplysiida</taxon>
        <taxon>Aplysioidea</taxon>
        <taxon>Aplysiidae</taxon>
        <taxon>Aplysia</taxon>
    </lineage>
</organism>
<evidence type="ECO:0000256" key="3">
    <source>
        <dbReference type="ARBA" id="ARBA00022723"/>
    </source>
</evidence>
<dbReference type="InterPro" id="IPR022652">
    <property type="entry name" value="Znf_XPA_CS"/>
</dbReference>
<dbReference type="Proteomes" id="UP000694888">
    <property type="component" value="Unplaced"/>
</dbReference>
<dbReference type="InterPro" id="IPR037129">
    <property type="entry name" value="XPA_sf"/>
</dbReference>
<evidence type="ECO:0000259" key="11">
    <source>
        <dbReference type="Pfam" id="PF05181"/>
    </source>
</evidence>
<name>A0ABM0JTI3_APLCA</name>
<sequence>MASAEKPLTAAQKARIEKNKATALQLRKSKVTKRSHEKGNNSDVESKVKRAAVEIDTGAGFFLEEPDGVVASSKTEKNSDLKVVHEPGPVVEVDNLFCLECDKEFLDSYLYSKFDHPVCDKCRDEDSDSLITKTDAKTTYLLKDEDFDKREPELKYIVRKNPHNSHWGDMKLFLHCQVHKRAMEVWGSEEKLEEAKTQRVENREKAKQKKFNKKLKELRMSVRSSLWRKDLTGHQHEYDEEVYDEEEDSYSKTCTTCGHVWTYEKM</sequence>
<comment type="similarity">
    <text evidence="2">Belongs to the XPA family.</text>
</comment>
<evidence type="ECO:0000313" key="15">
    <source>
        <dbReference type="RefSeq" id="XP_035826344.1"/>
    </source>
</evidence>
<proteinExistence type="inferred from homology"/>
<evidence type="ECO:0000313" key="14">
    <source>
        <dbReference type="RefSeq" id="XP_005101115.1"/>
    </source>
</evidence>
<dbReference type="InterPro" id="IPR009061">
    <property type="entry name" value="DNA-bd_dom_put_sf"/>
</dbReference>
<feature type="domain" description="XPA C-terminal" evidence="11">
    <location>
        <begin position="129"/>
        <end position="178"/>
    </location>
</feature>
<evidence type="ECO:0000256" key="4">
    <source>
        <dbReference type="ARBA" id="ARBA00022763"/>
    </source>
</evidence>
<evidence type="ECO:0000256" key="7">
    <source>
        <dbReference type="ARBA" id="ARBA00023125"/>
    </source>
</evidence>
<dbReference type="InterPro" id="IPR022656">
    <property type="entry name" value="XPA_C"/>
</dbReference>
<dbReference type="PANTHER" id="PTHR10142">
    <property type="entry name" value="DNA REPAIR PROTEIN COMPLEMENTING XP-A CELLS"/>
    <property type="match status" value="1"/>
</dbReference>
<keyword evidence="3" id="KW-0479">Metal-binding</keyword>
<dbReference type="Pfam" id="PF01286">
    <property type="entry name" value="XPA_N"/>
    <property type="match status" value="1"/>
</dbReference>
<evidence type="ECO:0000256" key="2">
    <source>
        <dbReference type="ARBA" id="ARBA00005548"/>
    </source>
</evidence>
<dbReference type="CDD" id="cd21076">
    <property type="entry name" value="DBD_XPA"/>
    <property type="match status" value="1"/>
</dbReference>
<protein>
    <submittedName>
        <fullName evidence="13 14">DNA repair protein complementing XP-A cells homolog</fullName>
    </submittedName>
</protein>
<dbReference type="RefSeq" id="XP_035826344.1">
    <property type="nucleotide sequence ID" value="XM_035970451.1"/>
</dbReference>
<keyword evidence="9" id="KW-0539">Nucleus</keyword>
<dbReference type="RefSeq" id="XP_005101115.1">
    <property type="nucleotide sequence ID" value="XM_005101058.3"/>
</dbReference>
<accession>A0ABM0JTI3</accession>
<feature type="compositionally biased region" description="Basic residues" evidence="10">
    <location>
        <begin position="27"/>
        <end position="36"/>
    </location>
</feature>
<keyword evidence="12" id="KW-1185">Reference proteome</keyword>
<evidence type="ECO:0000256" key="9">
    <source>
        <dbReference type="ARBA" id="ARBA00023242"/>
    </source>
</evidence>
<keyword evidence="4" id="KW-0227">DNA damage</keyword>
<keyword evidence="8" id="KW-0234">DNA repair</keyword>
<gene>
    <name evidence="13 14 15" type="primary">LOC101856031</name>
</gene>